<dbReference type="RefSeq" id="WP_101184900.1">
    <property type="nucleotide sequence ID" value="NZ_CP031218.1"/>
</dbReference>
<gene>
    <name evidence="1" type="ORF">CP960_08010</name>
</gene>
<evidence type="ECO:0000313" key="2">
    <source>
        <dbReference type="Proteomes" id="UP000233248"/>
    </source>
</evidence>
<name>A0A2N1J283_9BACT</name>
<accession>A0A2N1J283</accession>
<dbReference type="AlphaFoldDB" id="A0A2N1J283"/>
<proteinExistence type="predicted"/>
<dbReference type="OrthoDB" id="5343650at2"/>
<comment type="caution">
    <text evidence="1">The sequence shown here is derived from an EMBL/GenBank/DDBJ whole genome shotgun (WGS) entry which is preliminary data.</text>
</comment>
<protein>
    <submittedName>
        <fullName evidence="1">Uncharacterized protein</fullName>
    </submittedName>
</protein>
<sequence>MGFFRNLLKTIIKVSRPVFSIEANELHFKLSSDLFYTYTLENFDIKTRHDPYTLDAFTLKTPSFYLEHIKVDEDTIWQGQALSLYEEFLKEQLKINKFQLLEDKNFENYEFKIYRVDDEFLLHLVYIWELNKDVFILDFDTSLFKTLITNLDENYIYKYENEKRLNIDFDSSLVKLNAFKGYFNSSM</sequence>
<dbReference type="Proteomes" id="UP000233248">
    <property type="component" value="Unassembled WGS sequence"/>
</dbReference>
<reference evidence="1 2" key="1">
    <citation type="submission" date="2017-09" db="EMBL/GenBank/DDBJ databases">
        <title>Genomics of the genus Arcobacter.</title>
        <authorList>
            <person name="Perez-Cataluna A."/>
            <person name="Figueras M.J."/>
            <person name="Salas-Masso N."/>
        </authorList>
    </citation>
    <scope>NUCLEOTIDE SEQUENCE [LARGE SCALE GENOMIC DNA]</scope>
    <source>
        <strain evidence="1 2">DSM 18005</strain>
    </source>
</reference>
<evidence type="ECO:0000313" key="1">
    <source>
        <dbReference type="EMBL" id="PKI80673.1"/>
    </source>
</evidence>
<dbReference type="EMBL" id="NXIF01000030">
    <property type="protein sequence ID" value="PKI80673.1"/>
    <property type="molecule type" value="Genomic_DNA"/>
</dbReference>
<keyword evidence="2" id="KW-1185">Reference proteome</keyword>
<dbReference type="KEGG" id="ahs:AHALO_0953"/>
<organism evidence="1 2">
    <name type="scientific">Malaciobacter halophilus</name>
    <dbReference type="NCBI Taxonomy" id="197482"/>
    <lineage>
        <taxon>Bacteria</taxon>
        <taxon>Pseudomonadati</taxon>
        <taxon>Campylobacterota</taxon>
        <taxon>Epsilonproteobacteria</taxon>
        <taxon>Campylobacterales</taxon>
        <taxon>Arcobacteraceae</taxon>
        <taxon>Malaciobacter</taxon>
    </lineage>
</organism>